<organism evidence="5 6">
    <name type="scientific">Candidatus Agrococcus pullicola</name>
    <dbReference type="NCBI Taxonomy" id="2838429"/>
    <lineage>
        <taxon>Bacteria</taxon>
        <taxon>Bacillati</taxon>
        <taxon>Actinomycetota</taxon>
        <taxon>Actinomycetes</taxon>
        <taxon>Micrococcales</taxon>
        <taxon>Microbacteriaceae</taxon>
        <taxon>Agrococcus</taxon>
    </lineage>
</organism>
<evidence type="ECO:0000256" key="3">
    <source>
        <dbReference type="ARBA" id="ARBA00023204"/>
    </source>
</evidence>
<evidence type="ECO:0000256" key="2">
    <source>
        <dbReference type="ARBA" id="ARBA00022801"/>
    </source>
</evidence>
<dbReference type="Gene3D" id="3.40.470.10">
    <property type="entry name" value="Uracil-DNA glycosylase-like domain"/>
    <property type="match status" value="1"/>
</dbReference>
<keyword evidence="3" id="KW-0234">DNA repair</keyword>
<name>A0A9D1YVG7_9MICO</name>
<dbReference type="EMBL" id="DXDC01000232">
    <property type="protein sequence ID" value="HIY66186.1"/>
    <property type="molecule type" value="Genomic_DNA"/>
</dbReference>
<reference evidence="5" key="2">
    <citation type="submission" date="2021-04" db="EMBL/GenBank/DDBJ databases">
        <authorList>
            <person name="Gilroy R."/>
        </authorList>
    </citation>
    <scope>NUCLEOTIDE SEQUENCE</scope>
    <source>
        <strain evidence="5">ChiGjej1B1-98</strain>
    </source>
</reference>
<evidence type="ECO:0000259" key="4">
    <source>
        <dbReference type="SMART" id="SM00986"/>
    </source>
</evidence>
<proteinExistence type="predicted"/>
<dbReference type="PANTHER" id="PTHR12159:SF9">
    <property type="entry name" value="G_T MISMATCH-SPECIFIC THYMINE DNA GLYCOSYLASE"/>
    <property type="match status" value="1"/>
</dbReference>
<dbReference type="InterPro" id="IPR005122">
    <property type="entry name" value="Uracil-DNA_glycosylase-like"/>
</dbReference>
<accession>A0A9D1YVG7</accession>
<protein>
    <submittedName>
        <fullName evidence="5">Mismatch-specific DNA-glycosylase</fullName>
    </submittedName>
</protein>
<dbReference type="AlphaFoldDB" id="A0A9D1YVG7"/>
<evidence type="ECO:0000313" key="6">
    <source>
        <dbReference type="Proteomes" id="UP000824005"/>
    </source>
</evidence>
<dbReference type="CDD" id="cd10028">
    <property type="entry name" value="UDG-F2_TDG_MUG"/>
    <property type="match status" value="1"/>
</dbReference>
<dbReference type="InterPro" id="IPR036895">
    <property type="entry name" value="Uracil-DNA_glycosylase-like_sf"/>
</dbReference>
<dbReference type="SMART" id="SM00986">
    <property type="entry name" value="UDG"/>
    <property type="match status" value="1"/>
</dbReference>
<evidence type="ECO:0000256" key="1">
    <source>
        <dbReference type="ARBA" id="ARBA00022763"/>
    </source>
</evidence>
<comment type="caution">
    <text evidence="5">The sequence shown here is derived from an EMBL/GenBank/DDBJ whole genome shotgun (WGS) entry which is preliminary data.</text>
</comment>
<dbReference type="InterPro" id="IPR015637">
    <property type="entry name" value="MUG/TDG"/>
</dbReference>
<dbReference type="Proteomes" id="UP000824005">
    <property type="component" value="Unassembled WGS sequence"/>
</dbReference>
<dbReference type="Pfam" id="PF03167">
    <property type="entry name" value="UDG"/>
    <property type="match status" value="1"/>
</dbReference>
<dbReference type="SMART" id="SM00987">
    <property type="entry name" value="UreE_C"/>
    <property type="match status" value="1"/>
</dbReference>
<evidence type="ECO:0000313" key="5">
    <source>
        <dbReference type="EMBL" id="HIY66186.1"/>
    </source>
</evidence>
<dbReference type="SUPFAM" id="SSF52141">
    <property type="entry name" value="Uracil-DNA glycosylase-like"/>
    <property type="match status" value="1"/>
</dbReference>
<dbReference type="GO" id="GO:0008263">
    <property type="term" value="F:pyrimidine-specific mismatch base pair DNA N-glycosylase activity"/>
    <property type="evidence" value="ECO:0007669"/>
    <property type="project" value="TreeGrafter"/>
</dbReference>
<reference evidence="5" key="1">
    <citation type="journal article" date="2021" name="PeerJ">
        <title>Extensive microbial diversity within the chicken gut microbiome revealed by metagenomics and culture.</title>
        <authorList>
            <person name="Gilroy R."/>
            <person name="Ravi A."/>
            <person name="Getino M."/>
            <person name="Pursley I."/>
            <person name="Horton D.L."/>
            <person name="Alikhan N.F."/>
            <person name="Baker D."/>
            <person name="Gharbi K."/>
            <person name="Hall N."/>
            <person name="Watson M."/>
            <person name="Adriaenssens E.M."/>
            <person name="Foster-Nyarko E."/>
            <person name="Jarju S."/>
            <person name="Secka A."/>
            <person name="Antonio M."/>
            <person name="Oren A."/>
            <person name="Chaudhuri R.R."/>
            <person name="La Ragione R."/>
            <person name="Hildebrand F."/>
            <person name="Pallen M.J."/>
        </authorList>
    </citation>
    <scope>NUCLEOTIDE SEQUENCE</scope>
    <source>
        <strain evidence="5">ChiGjej1B1-98</strain>
    </source>
</reference>
<sequence length="208" mass="22621">MRQRKSPLGGRRPHASELAQFATVDPDALEDVLPDDGRPLRLLIVGINPGLWTAAVNAPFARPGNRFWPSLHLAGLTDRLVDASAGLRARDERALLDAGIGITNLVGRPTVRADELTKQELRDAGTRLIERVRTLRPGAVAIAGITAYRTAFNVPKAKLGKQDADAPAGWPRESELWVVPQPSGLNAHENVASLAAKWRAVWESSQQR</sequence>
<keyword evidence="2" id="KW-0378">Hydrolase</keyword>
<keyword evidence="1" id="KW-0227">DNA damage</keyword>
<dbReference type="GO" id="GO:0004844">
    <property type="term" value="F:uracil DNA N-glycosylase activity"/>
    <property type="evidence" value="ECO:0007669"/>
    <property type="project" value="TreeGrafter"/>
</dbReference>
<dbReference type="GO" id="GO:0006285">
    <property type="term" value="P:base-excision repair, AP site formation"/>
    <property type="evidence" value="ECO:0007669"/>
    <property type="project" value="InterPro"/>
</dbReference>
<feature type="domain" description="Uracil-DNA glycosylase-like" evidence="4">
    <location>
        <begin position="33"/>
        <end position="199"/>
    </location>
</feature>
<dbReference type="PANTHER" id="PTHR12159">
    <property type="entry name" value="G/T AND G/U MISMATCH-SPECIFIC DNA GLYCOSYLASE"/>
    <property type="match status" value="1"/>
</dbReference>
<gene>
    <name evidence="5" type="ORF">H9830_07915</name>
</gene>